<sequence length="607" mass="67556">MSLQTKIKGLRREGSVFKVLLEDTFSSSSPFNVLFMIKDMETNRIHFPKEQAQPAGSRDYLTLDTADLADIGGNSMTDRYFGAKKEGKFVIIAVASDHASTADIIQAYATEPTAAFKRAYLPWSESPDSVAKNVQDFIPVEMYGIYEQADGNLRLHMTRAALIEKGIYEPSKDYVLEMEVNGRGYAKTIPAKQMEVGVVLDEFKIPRAYIHSADNTRKEIKAFRAKLKNGSNSIDVPIIKVPTKQANNWGGISMTVPSHNQERSNTDGSRDVTLHFCDSSYGIASGLLLGPGIIQTAVEIRVYDAKGTARKSADKQYRFFVASEEVSGENYGEMHFNRLLDGSTWPYAFYANLLFRAPELVGYDGFEYAGNTLDARNQFALAPFSADECTNAHKDISITKKSSTSSKKLQSGYPAPGLTWTPNKAVTLNQCQVRLISYKLNKATYGSVHDKIPNTQHNVLLKNKSADPSWGIVTYASGDAYVRYALRVTNDVTGDLEYIFSPFYPIAPDPVTLTTENQNDVKHLDYGEYVRLMWDAKGRAVTAKIQTKVWGGSWTTRKTLSNGSVNTYNYYPSTNEIDNGFQVRIQLSNTEGSVTSNEEDILTWGEV</sequence>
<protein>
    <submittedName>
        <fullName evidence="1">Uncharacterized protein</fullName>
    </submittedName>
</protein>
<accession>A0ABP9DIC6</accession>
<dbReference type="RefSeq" id="WP_345372476.1">
    <property type="nucleotide sequence ID" value="NZ_BAABJX010000038.1"/>
</dbReference>
<evidence type="ECO:0000313" key="2">
    <source>
        <dbReference type="Proteomes" id="UP001500298"/>
    </source>
</evidence>
<dbReference type="EMBL" id="BAABJX010000038">
    <property type="protein sequence ID" value="GAA4839643.1"/>
    <property type="molecule type" value="Genomic_DNA"/>
</dbReference>
<evidence type="ECO:0000313" key="1">
    <source>
        <dbReference type="EMBL" id="GAA4839643.1"/>
    </source>
</evidence>
<dbReference type="Proteomes" id="UP001500298">
    <property type="component" value="Unassembled WGS sequence"/>
</dbReference>
<proteinExistence type="predicted"/>
<reference evidence="2" key="1">
    <citation type="journal article" date="2019" name="Int. J. Syst. Evol. Microbiol.">
        <title>The Global Catalogue of Microorganisms (GCM) 10K type strain sequencing project: providing services to taxonomists for standard genome sequencing and annotation.</title>
        <authorList>
            <consortium name="The Broad Institute Genomics Platform"/>
            <consortium name="The Broad Institute Genome Sequencing Center for Infectious Disease"/>
            <person name="Wu L."/>
            <person name="Ma J."/>
        </authorList>
    </citation>
    <scope>NUCLEOTIDE SEQUENCE [LARGE SCALE GENOMIC DNA]</scope>
    <source>
        <strain evidence="2">JCM 18326</strain>
    </source>
</reference>
<organism evidence="1 2">
    <name type="scientific">Algivirga pacifica</name>
    <dbReference type="NCBI Taxonomy" id="1162670"/>
    <lineage>
        <taxon>Bacteria</taxon>
        <taxon>Pseudomonadati</taxon>
        <taxon>Bacteroidota</taxon>
        <taxon>Cytophagia</taxon>
        <taxon>Cytophagales</taxon>
        <taxon>Flammeovirgaceae</taxon>
        <taxon>Algivirga</taxon>
    </lineage>
</organism>
<gene>
    <name evidence="1" type="ORF">GCM10023331_26050</name>
</gene>
<name>A0ABP9DIC6_9BACT</name>
<keyword evidence="2" id="KW-1185">Reference proteome</keyword>
<comment type="caution">
    <text evidence="1">The sequence shown here is derived from an EMBL/GenBank/DDBJ whole genome shotgun (WGS) entry which is preliminary data.</text>
</comment>